<evidence type="ECO:0000313" key="3">
    <source>
        <dbReference type="Proteomes" id="UP000729402"/>
    </source>
</evidence>
<reference evidence="2" key="1">
    <citation type="journal article" date="2021" name="bioRxiv">
        <title>Whole Genome Assembly and Annotation of Northern Wild Rice, Zizania palustris L., Supports a Whole Genome Duplication in the Zizania Genus.</title>
        <authorList>
            <person name="Haas M."/>
            <person name="Kono T."/>
            <person name="Macchietto M."/>
            <person name="Millas R."/>
            <person name="McGilp L."/>
            <person name="Shao M."/>
            <person name="Duquette J."/>
            <person name="Hirsch C.N."/>
            <person name="Kimball J."/>
        </authorList>
    </citation>
    <scope>NUCLEOTIDE SEQUENCE</scope>
    <source>
        <tissue evidence="2">Fresh leaf tissue</tissue>
    </source>
</reference>
<dbReference type="GO" id="GO:0030244">
    <property type="term" value="P:cellulose biosynthetic process"/>
    <property type="evidence" value="ECO:0007669"/>
    <property type="project" value="InterPro"/>
</dbReference>
<dbReference type="PANTHER" id="PTHR46701:SF11">
    <property type="entry name" value="GLYCOSYLTRANSFERASE FAMILY 92 PROTEIN"/>
    <property type="match status" value="1"/>
</dbReference>
<name>A0A8J5V047_ZIZPA</name>
<reference evidence="2" key="2">
    <citation type="submission" date="2021-02" db="EMBL/GenBank/DDBJ databases">
        <authorList>
            <person name="Kimball J.A."/>
            <person name="Haas M.W."/>
            <person name="Macchietto M."/>
            <person name="Kono T."/>
            <person name="Duquette J."/>
            <person name="Shao M."/>
        </authorList>
    </citation>
    <scope>NUCLEOTIDE SEQUENCE</scope>
    <source>
        <tissue evidence="2">Fresh leaf tissue</tissue>
    </source>
</reference>
<evidence type="ECO:0000256" key="1">
    <source>
        <dbReference type="SAM" id="Phobius"/>
    </source>
</evidence>
<organism evidence="2 3">
    <name type="scientific">Zizania palustris</name>
    <name type="common">Northern wild rice</name>
    <dbReference type="NCBI Taxonomy" id="103762"/>
    <lineage>
        <taxon>Eukaryota</taxon>
        <taxon>Viridiplantae</taxon>
        <taxon>Streptophyta</taxon>
        <taxon>Embryophyta</taxon>
        <taxon>Tracheophyta</taxon>
        <taxon>Spermatophyta</taxon>
        <taxon>Magnoliopsida</taxon>
        <taxon>Liliopsida</taxon>
        <taxon>Poales</taxon>
        <taxon>Poaceae</taxon>
        <taxon>BOP clade</taxon>
        <taxon>Oryzoideae</taxon>
        <taxon>Oryzeae</taxon>
        <taxon>Zizaniinae</taxon>
        <taxon>Zizania</taxon>
    </lineage>
</organism>
<accession>A0A8J5V047</accession>
<dbReference type="AlphaFoldDB" id="A0A8J5V047"/>
<comment type="caution">
    <text evidence="2">The sequence shown here is derived from an EMBL/GenBank/DDBJ whole genome shotgun (WGS) entry which is preliminary data.</text>
</comment>
<gene>
    <name evidence="2" type="ORF">GUJ93_ZPchr0001g32299</name>
</gene>
<proteinExistence type="predicted"/>
<keyword evidence="1" id="KW-0812">Transmembrane</keyword>
<dbReference type="InterPro" id="IPR044224">
    <property type="entry name" value="KOBITO1-like"/>
</dbReference>
<keyword evidence="1" id="KW-0472">Membrane</keyword>
<dbReference type="GO" id="GO:0009737">
    <property type="term" value="P:response to abscisic acid"/>
    <property type="evidence" value="ECO:0007669"/>
    <property type="project" value="InterPro"/>
</dbReference>
<feature type="transmembrane region" description="Helical" evidence="1">
    <location>
        <begin position="25"/>
        <end position="43"/>
    </location>
</feature>
<dbReference type="Proteomes" id="UP000729402">
    <property type="component" value="Unassembled WGS sequence"/>
</dbReference>
<sequence length="133" mass="13361">MAGYRGGSASAGGGGAGAAAFATRMLLLLTLLPLALAAFAFALQWRGGLRDPAGAAWPAETQRFPGMENSPLGSSSEGGGSYFAVSSSSASSAATDCAEILGRSSSSHGISLYRGWSLDSEAGLTPKVRFTPI</sequence>
<evidence type="ECO:0000313" key="2">
    <source>
        <dbReference type="EMBL" id="KAG8052742.1"/>
    </source>
</evidence>
<dbReference type="EMBL" id="JAAALK010000288">
    <property type="protein sequence ID" value="KAG8052742.1"/>
    <property type="molecule type" value="Genomic_DNA"/>
</dbReference>
<dbReference type="PANTHER" id="PTHR46701">
    <property type="entry name" value="GLYCOSYLTRANSFERASE-LIKE KOBITO 1"/>
    <property type="match status" value="1"/>
</dbReference>
<keyword evidence="3" id="KW-1185">Reference proteome</keyword>
<protein>
    <submittedName>
        <fullName evidence="2">Uncharacterized protein</fullName>
    </submittedName>
</protein>
<keyword evidence="1" id="KW-1133">Transmembrane helix</keyword>